<dbReference type="Proteomes" id="UP000053039">
    <property type="component" value="Unassembled WGS sequence"/>
</dbReference>
<organism evidence="2 3">
    <name type="scientific">Streptomyces pseudovenezuelae</name>
    <dbReference type="NCBI Taxonomy" id="67350"/>
    <lineage>
        <taxon>Bacteria</taxon>
        <taxon>Bacillati</taxon>
        <taxon>Actinomycetota</taxon>
        <taxon>Actinomycetes</taxon>
        <taxon>Kitasatosporales</taxon>
        <taxon>Streptomycetaceae</taxon>
        <taxon>Streptomyces</taxon>
        <taxon>Streptomyces aurantiacus group</taxon>
    </lineage>
</organism>
<accession>A0A117PP96</accession>
<proteinExistence type="predicted"/>
<evidence type="ECO:0000313" key="2">
    <source>
        <dbReference type="EMBL" id="KUM84293.1"/>
    </source>
</evidence>
<dbReference type="EMBL" id="LMWM01000036">
    <property type="protein sequence ID" value="KUM84293.1"/>
    <property type="molecule type" value="Genomic_DNA"/>
</dbReference>
<gene>
    <name evidence="2" type="ORF">AQI94_32400</name>
</gene>
<evidence type="ECO:0000313" key="3">
    <source>
        <dbReference type="Proteomes" id="UP000053039"/>
    </source>
</evidence>
<reference evidence="2 3" key="1">
    <citation type="submission" date="2015-10" db="EMBL/GenBank/DDBJ databases">
        <title>Draft genome sequence of Streptomyces pseudovenezuelae DSM 40212, type strain for the species Streptomyces pseudovenezuelae.</title>
        <authorList>
            <person name="Ruckert C."/>
            <person name="Winkler A."/>
            <person name="Kalinowski J."/>
            <person name="Kampfer P."/>
            <person name="Glaeser S."/>
        </authorList>
    </citation>
    <scope>NUCLEOTIDE SEQUENCE [LARGE SCALE GENOMIC DNA]</scope>
    <source>
        <strain evidence="2 3">DSM 40212</strain>
    </source>
</reference>
<dbReference type="AlphaFoldDB" id="A0A117PP96"/>
<protein>
    <submittedName>
        <fullName evidence="2">Uncharacterized protein</fullName>
    </submittedName>
</protein>
<feature type="region of interest" description="Disordered" evidence="1">
    <location>
        <begin position="1"/>
        <end position="41"/>
    </location>
</feature>
<sequence length="131" mass="14308">MSVAAVNLEGTALLQQAPQDDREGPDAEEEEEDDWRARREAQQVRNSVVGQWRSAAASLHRAHRLLALFPWLKPWADAGMRLKADHVALLQQQAGQLLSWEALTAAAGVAAMDPPDLPAEDPAFALLRAVP</sequence>
<comment type="caution">
    <text evidence="2">The sequence shown here is derived from an EMBL/GenBank/DDBJ whole genome shotgun (WGS) entry which is preliminary data.</text>
</comment>
<name>A0A117PP96_9ACTN</name>
<evidence type="ECO:0000256" key="1">
    <source>
        <dbReference type="SAM" id="MobiDB-lite"/>
    </source>
</evidence>